<proteinExistence type="predicted"/>
<protein>
    <recommendedName>
        <fullName evidence="2">Polymerase nucleotidyl transferase domain-containing protein</fullName>
    </recommendedName>
</protein>
<gene>
    <name evidence="3" type="ORF">ENM70_00840</name>
</gene>
<dbReference type="Gene3D" id="3.30.460.10">
    <property type="entry name" value="Beta Polymerase, domain 2"/>
    <property type="match status" value="1"/>
</dbReference>
<feature type="transmembrane region" description="Helical" evidence="1">
    <location>
        <begin position="59"/>
        <end position="76"/>
    </location>
</feature>
<name>A0A7J3YTP0_9CREN</name>
<evidence type="ECO:0000259" key="2">
    <source>
        <dbReference type="Pfam" id="PF01909"/>
    </source>
</evidence>
<evidence type="ECO:0000313" key="3">
    <source>
        <dbReference type="EMBL" id="HHP92165.1"/>
    </source>
</evidence>
<organism evidence="3">
    <name type="scientific">Ignisphaera aggregans</name>
    <dbReference type="NCBI Taxonomy" id="334771"/>
    <lineage>
        <taxon>Archaea</taxon>
        <taxon>Thermoproteota</taxon>
        <taxon>Thermoprotei</taxon>
        <taxon>Desulfurococcales</taxon>
        <taxon>Desulfurococcaceae</taxon>
        <taxon>Ignisphaera</taxon>
    </lineage>
</organism>
<feature type="transmembrane region" description="Helical" evidence="1">
    <location>
        <begin position="36"/>
        <end position="53"/>
    </location>
</feature>
<accession>A0A7J3YTP0</accession>
<feature type="domain" description="Polymerase nucleotidyl transferase" evidence="2">
    <location>
        <begin position="104"/>
        <end position="174"/>
    </location>
</feature>
<dbReference type="CDD" id="cd05403">
    <property type="entry name" value="NT_KNTase_like"/>
    <property type="match status" value="1"/>
</dbReference>
<evidence type="ECO:0000256" key="1">
    <source>
        <dbReference type="SAM" id="Phobius"/>
    </source>
</evidence>
<sequence>MAKPTLKEVFIDFIFQDTSLMDRLLLGLPIYSRTEITIRCLFLLLLILVLWSILRPENVAWIMVLIFISHFINWFFNGHGYQIFYRTIDMRYSAHKAINYVLRLKEECERRGLHAMIYGSWARGEASKNSDIDIFIVNVQGSTLKGLRLGLISLKYRILALIMLLSVDIYVIDKVAYLEWRSKVKPEEKPIILNDPTRAIINIYKRETELEEFIKRVSEHYH</sequence>
<dbReference type="SUPFAM" id="SSF81301">
    <property type="entry name" value="Nucleotidyltransferase"/>
    <property type="match status" value="1"/>
</dbReference>
<keyword evidence="1" id="KW-0472">Membrane</keyword>
<dbReference type="GO" id="GO:0016779">
    <property type="term" value="F:nucleotidyltransferase activity"/>
    <property type="evidence" value="ECO:0007669"/>
    <property type="project" value="InterPro"/>
</dbReference>
<comment type="caution">
    <text evidence="3">The sequence shown here is derived from an EMBL/GenBank/DDBJ whole genome shotgun (WGS) entry which is preliminary data.</text>
</comment>
<dbReference type="InterPro" id="IPR043519">
    <property type="entry name" value="NT_sf"/>
</dbReference>
<reference evidence="3" key="1">
    <citation type="journal article" date="2020" name="mSystems">
        <title>Genome- and Community-Level Interaction Insights into Carbon Utilization and Element Cycling Functions of Hydrothermarchaeota in Hydrothermal Sediment.</title>
        <authorList>
            <person name="Zhou Z."/>
            <person name="Liu Y."/>
            <person name="Xu W."/>
            <person name="Pan J."/>
            <person name="Luo Z.H."/>
            <person name="Li M."/>
        </authorList>
    </citation>
    <scope>NUCLEOTIDE SEQUENCE [LARGE SCALE GENOMIC DNA]</scope>
    <source>
        <strain evidence="3">SpSt-1109</strain>
    </source>
</reference>
<dbReference type="Pfam" id="PF01909">
    <property type="entry name" value="NTP_transf_2"/>
    <property type="match status" value="1"/>
</dbReference>
<dbReference type="InterPro" id="IPR002934">
    <property type="entry name" value="Polymerase_NTP_transf_dom"/>
</dbReference>
<keyword evidence="1" id="KW-0812">Transmembrane</keyword>
<dbReference type="EMBL" id="DRYU01000021">
    <property type="protein sequence ID" value="HHP92165.1"/>
    <property type="molecule type" value="Genomic_DNA"/>
</dbReference>
<keyword evidence="1" id="KW-1133">Transmembrane helix</keyword>
<dbReference type="AlphaFoldDB" id="A0A7J3YTP0"/>